<dbReference type="RefSeq" id="WP_125127685.1">
    <property type="nucleotide sequence ID" value="NZ_RHJS01000002.1"/>
</dbReference>
<comment type="function">
    <text evidence="1">Site-specific tyrosine recombinase, which acts by catalyzing the cutting and rejoining of the recombining DNA molecules.</text>
</comment>
<dbReference type="InterPro" id="IPR050090">
    <property type="entry name" value="Tyrosine_recombinase_XerCD"/>
</dbReference>
<dbReference type="Pfam" id="PF00589">
    <property type="entry name" value="Phage_integrase"/>
    <property type="match status" value="1"/>
</dbReference>
<evidence type="ECO:0000259" key="8">
    <source>
        <dbReference type="PROSITE" id="PS51900"/>
    </source>
</evidence>
<dbReference type="EMBL" id="RHJS01000002">
    <property type="protein sequence ID" value="RRK32174.1"/>
    <property type="molecule type" value="Genomic_DNA"/>
</dbReference>
<proteinExistence type="inferred from homology"/>
<organism evidence="9 10">
    <name type="scientific">Schaedlerella arabinosiphila</name>
    <dbReference type="NCBI Taxonomy" id="2044587"/>
    <lineage>
        <taxon>Bacteria</taxon>
        <taxon>Bacillati</taxon>
        <taxon>Bacillota</taxon>
        <taxon>Clostridia</taxon>
        <taxon>Lachnospirales</taxon>
        <taxon>Lachnospiraceae</taxon>
        <taxon>Schaedlerella</taxon>
    </lineage>
</organism>
<keyword evidence="10" id="KW-1185">Reference proteome</keyword>
<sequence>MTYKDEKRGTWYCKFYYIDWTGIRRQKMKRGFKLQREAKEWERIFLEKQSGSPNMTFQALYQLYLEDIQSRLKRSSVNSKSQCVESRVLPFFKDKPINQITAADVRKWQNRLIEDGLKPTTQRNINGQLNAILNFAVKYYGLPQNPCKVAGLIGSSKPKRMQFWTHEEFKTLIACVKNPTHHILYSILYYAGLRCGEALALTPADIDLEKKVIHVTKTFHRIHGEDVITSPKTTNSIRTVPIPDFLCDQIRVYIQETYGLKKSDRLIPLVNTSIRIPLNNVCDRAGVKQIRVHDIRHSHVSLLIEMGFPAILIAERIGDTVDMVNNIYGHLYPNRHEEVADMLQALVSK</sequence>
<evidence type="ECO:0000256" key="1">
    <source>
        <dbReference type="ARBA" id="ARBA00003283"/>
    </source>
</evidence>
<dbReference type="CDD" id="cd01189">
    <property type="entry name" value="INT_ICEBs1_C_like"/>
    <property type="match status" value="1"/>
</dbReference>
<dbReference type="Pfam" id="PF14657">
    <property type="entry name" value="Arm-DNA-bind_4"/>
    <property type="match status" value="1"/>
</dbReference>
<dbReference type="Gene3D" id="1.10.150.130">
    <property type="match status" value="1"/>
</dbReference>
<dbReference type="PANTHER" id="PTHR30349">
    <property type="entry name" value="PHAGE INTEGRASE-RELATED"/>
    <property type="match status" value="1"/>
</dbReference>
<keyword evidence="5" id="KW-0233">DNA recombination</keyword>
<keyword evidence="3" id="KW-0229">DNA integration</keyword>
<dbReference type="InterPro" id="IPR011010">
    <property type="entry name" value="DNA_brk_join_enz"/>
</dbReference>
<dbReference type="SUPFAM" id="SSF56349">
    <property type="entry name" value="DNA breaking-rejoining enzymes"/>
    <property type="match status" value="1"/>
</dbReference>
<keyword evidence="4 6" id="KW-0238">DNA-binding</keyword>
<evidence type="ECO:0000256" key="3">
    <source>
        <dbReference type="ARBA" id="ARBA00022908"/>
    </source>
</evidence>
<dbReference type="InterPro" id="IPR010998">
    <property type="entry name" value="Integrase_recombinase_N"/>
</dbReference>
<evidence type="ECO:0000256" key="6">
    <source>
        <dbReference type="PROSITE-ProRule" id="PRU01248"/>
    </source>
</evidence>
<name>A0A3R8LFE9_9FIRM</name>
<dbReference type="InterPro" id="IPR002104">
    <property type="entry name" value="Integrase_catalytic"/>
</dbReference>
<evidence type="ECO:0000256" key="4">
    <source>
        <dbReference type="ARBA" id="ARBA00023125"/>
    </source>
</evidence>
<dbReference type="InterPro" id="IPR044068">
    <property type="entry name" value="CB"/>
</dbReference>
<evidence type="ECO:0000256" key="2">
    <source>
        <dbReference type="ARBA" id="ARBA00008857"/>
    </source>
</evidence>
<dbReference type="GO" id="GO:0015074">
    <property type="term" value="P:DNA integration"/>
    <property type="evidence" value="ECO:0007669"/>
    <property type="project" value="UniProtKB-KW"/>
</dbReference>
<dbReference type="PANTHER" id="PTHR30349:SF64">
    <property type="entry name" value="PROPHAGE INTEGRASE INTD-RELATED"/>
    <property type="match status" value="1"/>
</dbReference>
<feature type="domain" description="Tyr recombinase" evidence="7">
    <location>
        <begin position="159"/>
        <end position="341"/>
    </location>
</feature>
<evidence type="ECO:0000259" key="7">
    <source>
        <dbReference type="PROSITE" id="PS51898"/>
    </source>
</evidence>
<dbReference type="Pfam" id="PF14659">
    <property type="entry name" value="Phage_int_SAM_3"/>
    <property type="match status" value="1"/>
</dbReference>
<dbReference type="AlphaFoldDB" id="A0A3R8LFE9"/>
<evidence type="ECO:0000313" key="10">
    <source>
        <dbReference type="Proteomes" id="UP000274920"/>
    </source>
</evidence>
<dbReference type="GO" id="GO:0003677">
    <property type="term" value="F:DNA binding"/>
    <property type="evidence" value="ECO:0007669"/>
    <property type="project" value="UniProtKB-UniRule"/>
</dbReference>
<comment type="similarity">
    <text evidence="2">Belongs to the 'phage' integrase family.</text>
</comment>
<dbReference type="Proteomes" id="UP000274920">
    <property type="component" value="Unassembled WGS sequence"/>
</dbReference>
<feature type="domain" description="Core-binding (CB)" evidence="8">
    <location>
        <begin position="55"/>
        <end position="137"/>
    </location>
</feature>
<accession>A0A3R8LFE9</accession>
<gene>
    <name evidence="9" type="ORF">EBB54_12975</name>
</gene>
<comment type="caution">
    <text evidence="9">The sequence shown here is derived from an EMBL/GenBank/DDBJ whole genome shotgun (WGS) entry which is preliminary data.</text>
</comment>
<dbReference type="PROSITE" id="PS51900">
    <property type="entry name" value="CB"/>
    <property type="match status" value="1"/>
</dbReference>
<dbReference type="InterPro" id="IPR004107">
    <property type="entry name" value="Integrase_SAM-like_N"/>
</dbReference>
<dbReference type="InterPro" id="IPR028259">
    <property type="entry name" value="AP2-like_int_N"/>
</dbReference>
<dbReference type="GO" id="GO:0006310">
    <property type="term" value="P:DNA recombination"/>
    <property type="evidence" value="ECO:0007669"/>
    <property type="project" value="UniProtKB-KW"/>
</dbReference>
<reference evidence="9" key="1">
    <citation type="submission" date="2018-10" db="EMBL/GenBank/DDBJ databases">
        <title>Schaedlerella arabinophila gen. nov. sp. nov., isolated from the mouse intestinal tract and comparative analysis with the genome of the closely related altered Schaedler flora strain ASF502.</title>
        <authorList>
            <person name="Miyake S."/>
            <person name="Soh M."/>
            <person name="Seedorf H."/>
        </authorList>
    </citation>
    <scope>NUCLEOTIDE SEQUENCE [LARGE SCALE GENOMIC DNA]</scope>
    <source>
        <strain evidence="9">DSM 106076</strain>
    </source>
</reference>
<dbReference type="InterPro" id="IPR013762">
    <property type="entry name" value="Integrase-like_cat_sf"/>
</dbReference>
<protein>
    <submittedName>
        <fullName evidence="9">Site-specific integrase</fullName>
    </submittedName>
</protein>
<evidence type="ECO:0000256" key="5">
    <source>
        <dbReference type="ARBA" id="ARBA00023172"/>
    </source>
</evidence>
<dbReference type="PROSITE" id="PS51898">
    <property type="entry name" value="TYR_RECOMBINASE"/>
    <property type="match status" value="1"/>
</dbReference>
<evidence type="ECO:0000313" key="9">
    <source>
        <dbReference type="EMBL" id="RRK32174.1"/>
    </source>
</evidence>
<dbReference type="Gene3D" id="1.10.443.10">
    <property type="entry name" value="Intergrase catalytic core"/>
    <property type="match status" value="1"/>
</dbReference>